<protein>
    <submittedName>
        <fullName evidence="1">SdpA family antimicrobial peptide system protein</fullName>
    </submittedName>
</protein>
<gene>
    <name evidence="1" type="ORF">WMN62_16595</name>
</gene>
<evidence type="ECO:0000313" key="2">
    <source>
        <dbReference type="Proteomes" id="UP001370299"/>
    </source>
</evidence>
<name>A0ABU8YF04_9MICO</name>
<accession>A0ABU8YF04</accession>
<dbReference type="RefSeq" id="WP_340197853.1">
    <property type="nucleotide sequence ID" value="NZ_JBBKAP010000076.1"/>
</dbReference>
<dbReference type="Proteomes" id="UP001370299">
    <property type="component" value="Unassembled WGS sequence"/>
</dbReference>
<dbReference type="NCBIfam" id="TIGR04034">
    <property type="entry name" value="export_SdpA"/>
    <property type="match status" value="1"/>
</dbReference>
<dbReference type="Pfam" id="PF17418">
    <property type="entry name" value="SdpA"/>
    <property type="match status" value="1"/>
</dbReference>
<reference evidence="1 2" key="1">
    <citation type="submission" date="2024-03" db="EMBL/GenBank/DDBJ databases">
        <title>Whole genomes of four grape xylem sap localized bacterial endophytes.</title>
        <authorList>
            <person name="Kumar G."/>
            <person name="Savka M.A."/>
        </authorList>
    </citation>
    <scope>NUCLEOTIDE SEQUENCE [LARGE SCALE GENOMIC DNA]</scope>
    <source>
        <strain evidence="1 2">RIT_GXS8</strain>
    </source>
</reference>
<sequence length="162" mass="17738">MVAVTVSGVTALSLPSADHLGPASKRVANVVREIMPEGWSFFTKSPRDSFVVAYDDEGNEVGTAPNAQGKWAFGLNRASRLGGIDVERVMRKLDPEDWRRCESGLSVTTCGEGLEHQSVRVTNELNSLCGKITLARERPVPWAFRGVDPLIEEVAVVEVRCR</sequence>
<organism evidence="1 2">
    <name type="scientific">Curtobacterium citreum</name>
    <dbReference type="NCBI Taxonomy" id="2036"/>
    <lineage>
        <taxon>Bacteria</taxon>
        <taxon>Bacillati</taxon>
        <taxon>Actinomycetota</taxon>
        <taxon>Actinomycetes</taxon>
        <taxon>Micrococcales</taxon>
        <taxon>Microbacteriaceae</taxon>
        <taxon>Curtobacterium</taxon>
    </lineage>
</organism>
<comment type="caution">
    <text evidence="1">The sequence shown here is derived from an EMBL/GenBank/DDBJ whole genome shotgun (WGS) entry which is preliminary data.</text>
</comment>
<keyword evidence="2" id="KW-1185">Reference proteome</keyword>
<proteinExistence type="predicted"/>
<dbReference type="EMBL" id="JBBLYY010000077">
    <property type="protein sequence ID" value="MEK0173095.1"/>
    <property type="molecule type" value="Genomic_DNA"/>
</dbReference>
<dbReference type="InterPro" id="IPR023902">
    <property type="entry name" value="Sporulation_SdpA"/>
</dbReference>
<evidence type="ECO:0000313" key="1">
    <source>
        <dbReference type="EMBL" id="MEK0173095.1"/>
    </source>
</evidence>